<sequence length="401" mass="46601">MENRRLTVTEKGKALVSEPYQAPRKAKVRVPEPANAYLLQKHSLTLIGRITNPSIQKVWSLLPFFSEKWATESRPVGADLGQGMFQFQFEKEEDLLNILEKRPYHYAKWMVIVERWNPTMAPDFPSLIPFWIKVQGLPVHLWTEPTIKEIGNDIGIYEEAEITSLSVRMRVQINGRLPLITSSVVEFPSGDEVTTTLVYEQLVKHCSYCLRLDHELRDCLKAKAEKREKLDLSEEEDLGRSRGRYSTGKAPSSRHRESHRPSPYSRPNEFRSRDRHQLNNKRLEPQYYRETNLRRIDDRSSQWRKSQSYNHYDKERSSHTSAFHGGHEPIHQPFPSETRHHSRDRGLPNSREEKEDSSASRKAQQESARGTPLQIPEDNLPKEAIAEAIGELHDVMKLYTS</sequence>
<proteinExistence type="predicted"/>
<feature type="non-terminal residue" evidence="4">
    <location>
        <position position="401"/>
    </location>
</feature>
<dbReference type="InterPro" id="IPR040256">
    <property type="entry name" value="At4g02000-like"/>
</dbReference>
<evidence type="ECO:0000256" key="1">
    <source>
        <dbReference type="SAM" id="MobiDB-lite"/>
    </source>
</evidence>
<evidence type="ECO:0000313" key="5">
    <source>
        <dbReference type="Proteomes" id="UP000264353"/>
    </source>
</evidence>
<evidence type="ECO:0000313" key="4">
    <source>
        <dbReference type="EMBL" id="RID61497.1"/>
    </source>
</evidence>
<feature type="compositionally biased region" description="Basic and acidic residues" evidence="1">
    <location>
        <begin position="344"/>
        <end position="359"/>
    </location>
</feature>
<dbReference type="PANTHER" id="PTHR31286">
    <property type="entry name" value="GLYCINE-RICH CELL WALL STRUCTURAL PROTEIN 1.8-LIKE"/>
    <property type="match status" value="1"/>
</dbReference>
<feature type="domain" description="DUF4283" evidence="2">
    <location>
        <begin position="40"/>
        <end position="122"/>
    </location>
</feature>
<feature type="domain" description="Zinc knuckle CX2CX4HX4C" evidence="3">
    <location>
        <begin position="177"/>
        <end position="221"/>
    </location>
</feature>
<dbReference type="Pfam" id="PF14111">
    <property type="entry name" value="DUF4283"/>
    <property type="match status" value="1"/>
</dbReference>
<dbReference type="Proteomes" id="UP000264353">
    <property type="component" value="Chromosome A5"/>
</dbReference>
<evidence type="ECO:0008006" key="6">
    <source>
        <dbReference type="Google" id="ProtNLM"/>
    </source>
</evidence>
<dbReference type="EMBL" id="CM010632">
    <property type="protein sequence ID" value="RID61497.1"/>
    <property type="molecule type" value="Genomic_DNA"/>
</dbReference>
<feature type="compositionally biased region" description="Basic and acidic residues" evidence="1">
    <location>
        <begin position="268"/>
        <end position="284"/>
    </location>
</feature>
<name>A0A397Z773_BRACM</name>
<accession>A0A397Z773</accession>
<dbReference type="AlphaFoldDB" id="A0A397Z773"/>
<dbReference type="PANTHER" id="PTHR31286:SF163">
    <property type="entry name" value="ZINC KNUCKLE CX2CX4HX4C DOMAIN-CONTAINING PROTEIN"/>
    <property type="match status" value="1"/>
</dbReference>
<protein>
    <recommendedName>
        <fullName evidence="6">DUF4283 domain-containing protein</fullName>
    </recommendedName>
</protein>
<dbReference type="Pfam" id="PF14392">
    <property type="entry name" value="zf-CCHC_4"/>
    <property type="match status" value="1"/>
</dbReference>
<feature type="compositionally biased region" description="Basic and acidic residues" evidence="1">
    <location>
        <begin position="291"/>
        <end position="301"/>
    </location>
</feature>
<evidence type="ECO:0000259" key="2">
    <source>
        <dbReference type="Pfam" id="PF14111"/>
    </source>
</evidence>
<reference evidence="4 5" key="1">
    <citation type="submission" date="2018-06" db="EMBL/GenBank/DDBJ databases">
        <title>WGS assembly of Brassica rapa FPsc.</title>
        <authorList>
            <person name="Bowman J."/>
            <person name="Kohchi T."/>
            <person name="Yamato K."/>
            <person name="Jenkins J."/>
            <person name="Shu S."/>
            <person name="Ishizaki K."/>
            <person name="Yamaoka S."/>
            <person name="Nishihama R."/>
            <person name="Nakamura Y."/>
            <person name="Berger F."/>
            <person name="Adam C."/>
            <person name="Aki S."/>
            <person name="Althoff F."/>
            <person name="Araki T."/>
            <person name="Arteaga-Vazquez M."/>
            <person name="Balasubrmanian S."/>
            <person name="Bauer D."/>
            <person name="Boehm C."/>
            <person name="Briginshaw L."/>
            <person name="Caballero-Perez J."/>
            <person name="Catarino B."/>
            <person name="Chen F."/>
            <person name="Chiyoda S."/>
            <person name="Chovatia M."/>
            <person name="Davies K."/>
            <person name="Delmans M."/>
            <person name="Demura T."/>
            <person name="Dierschke T."/>
            <person name="Dolan L."/>
            <person name="Dorantes-Acosta A."/>
            <person name="Eklund D."/>
            <person name="Florent S."/>
            <person name="Flores-Sandoval E."/>
            <person name="Fujiyama A."/>
            <person name="Fukuzawa H."/>
            <person name="Galik B."/>
            <person name="Grimanelli D."/>
            <person name="Grimwood J."/>
            <person name="Grossniklaus U."/>
            <person name="Hamada T."/>
            <person name="Haseloff J."/>
            <person name="Hetherington A."/>
            <person name="Higo A."/>
            <person name="Hirakawa Y."/>
            <person name="Hundley H."/>
            <person name="Ikeda Y."/>
            <person name="Inoue K."/>
            <person name="Inoue S."/>
            <person name="Ishida S."/>
            <person name="Jia Q."/>
            <person name="Kakita M."/>
            <person name="Kanazawa T."/>
            <person name="Kawai Y."/>
            <person name="Kawashima T."/>
            <person name="Kennedy M."/>
            <person name="Kinose K."/>
            <person name="Kinoshita T."/>
            <person name="Kohara Y."/>
            <person name="Koide E."/>
            <person name="Komatsu K."/>
            <person name="Kopischke S."/>
            <person name="Kubo M."/>
            <person name="Kyozuka J."/>
            <person name="Lagercrantz U."/>
            <person name="Lin S."/>
            <person name="Lindquist E."/>
            <person name="Lipzen A."/>
            <person name="Lu C."/>
            <person name="Luna E."/>
            <person name="Martienssen R."/>
            <person name="Minamino N."/>
            <person name="Mizutani M."/>
            <person name="Mizutani M."/>
            <person name="Mochizuki N."/>
            <person name="Monte I."/>
            <person name="Mosher R."/>
            <person name="Nagasaki H."/>
            <person name="Nakagami H."/>
            <person name="Naramoto S."/>
            <person name="Nishitani K."/>
            <person name="Ohtani M."/>
            <person name="Okamoto T."/>
            <person name="Okumura M."/>
            <person name="Phillips J."/>
            <person name="Pollak B."/>
            <person name="Reinders A."/>
            <person name="Roevekamp M."/>
            <person name="Sano R."/>
            <person name="Sawa S."/>
            <person name="Schmid M."/>
            <person name="Shirakawa M."/>
            <person name="Solano R."/>
            <person name="Spunde A."/>
            <person name="Suetsugu N."/>
            <person name="Sugano S."/>
            <person name="Sugiyama A."/>
            <person name="Sun R."/>
            <person name="Suzuki Y."/>
            <person name="Takenaka M."/>
            <person name="Takezawa D."/>
            <person name="Tomogane H."/>
            <person name="Tsuzuki M."/>
            <person name="Ueda T."/>
            <person name="Umeda M."/>
            <person name="Ward J."/>
            <person name="Watanabe Y."/>
            <person name="Yazaki K."/>
            <person name="Yokoyama R."/>
            <person name="Yoshitake Y."/>
            <person name="Yotsui I."/>
            <person name="Zachgo S."/>
            <person name="Schmutz J."/>
        </authorList>
    </citation>
    <scope>NUCLEOTIDE SEQUENCE [LARGE SCALE GENOMIC DNA]</scope>
    <source>
        <strain evidence="5">cv. B-3</strain>
    </source>
</reference>
<dbReference type="InterPro" id="IPR025558">
    <property type="entry name" value="DUF4283"/>
</dbReference>
<gene>
    <name evidence="4" type="ORF">BRARA_E00641</name>
</gene>
<evidence type="ECO:0000259" key="3">
    <source>
        <dbReference type="Pfam" id="PF14392"/>
    </source>
</evidence>
<dbReference type="InterPro" id="IPR025836">
    <property type="entry name" value="Zn_knuckle_CX2CX4HX4C"/>
</dbReference>
<feature type="region of interest" description="Disordered" evidence="1">
    <location>
        <begin position="230"/>
        <end position="382"/>
    </location>
</feature>
<organism evidence="4 5">
    <name type="scientific">Brassica campestris</name>
    <name type="common">Field mustard</name>
    <dbReference type="NCBI Taxonomy" id="3711"/>
    <lineage>
        <taxon>Eukaryota</taxon>
        <taxon>Viridiplantae</taxon>
        <taxon>Streptophyta</taxon>
        <taxon>Embryophyta</taxon>
        <taxon>Tracheophyta</taxon>
        <taxon>Spermatophyta</taxon>
        <taxon>Magnoliopsida</taxon>
        <taxon>eudicotyledons</taxon>
        <taxon>Gunneridae</taxon>
        <taxon>Pentapetalae</taxon>
        <taxon>rosids</taxon>
        <taxon>malvids</taxon>
        <taxon>Brassicales</taxon>
        <taxon>Brassicaceae</taxon>
        <taxon>Brassiceae</taxon>
        <taxon>Brassica</taxon>
    </lineage>
</organism>